<protein>
    <recommendedName>
        <fullName evidence="5">Peptidase C14 caspase domain-containing protein</fullName>
    </recommendedName>
</protein>
<dbReference type="STRING" id="1076256.A0A2H3B374"/>
<dbReference type="InterPro" id="IPR029030">
    <property type="entry name" value="Caspase-like_dom_sf"/>
</dbReference>
<dbReference type="Proteomes" id="UP000218334">
    <property type="component" value="Unassembled WGS sequence"/>
</dbReference>
<evidence type="ECO:0000313" key="7">
    <source>
        <dbReference type="Proteomes" id="UP000218334"/>
    </source>
</evidence>
<feature type="region of interest" description="Disordered" evidence="4">
    <location>
        <begin position="67"/>
        <end position="109"/>
    </location>
</feature>
<dbReference type="GO" id="GO:0006508">
    <property type="term" value="P:proteolysis"/>
    <property type="evidence" value="ECO:0007669"/>
    <property type="project" value="InterPro"/>
</dbReference>
<evidence type="ECO:0000256" key="1">
    <source>
        <dbReference type="ARBA" id="ARBA00009005"/>
    </source>
</evidence>
<evidence type="ECO:0000256" key="4">
    <source>
        <dbReference type="SAM" id="MobiDB-lite"/>
    </source>
</evidence>
<keyword evidence="3" id="KW-0378">Hydrolase</keyword>
<accession>A0A2H3B374</accession>
<proteinExistence type="inferred from homology"/>
<keyword evidence="7" id="KW-1185">Reference proteome</keyword>
<dbReference type="EMBL" id="KZ293557">
    <property type="protein sequence ID" value="PBK58293.1"/>
    <property type="molecule type" value="Genomic_DNA"/>
</dbReference>
<dbReference type="Pfam" id="PF00656">
    <property type="entry name" value="Peptidase_C14"/>
    <property type="match status" value="1"/>
</dbReference>
<name>A0A2H3B374_9AGAR</name>
<sequence>MSVPSTLSLDSQICIRGRGAYRLPLHDYADSSYVYLSSSTKKPYYWQRNFFVSTHLPSNDCRMSVANQHHDHSGSGYLPDSPCSELPPDTQSKSRTIQSAHSDHIRHSDSSGRKRALCIGINYRDKSNELQELQGCIKDAGDMHDFLMRHKYENKDIKMLTDEIGSVTPTKENILDALSWLIKGARSDDSLFIHYSGHGSQIVDTDGDEVDGKDEGFPIESFYPMNNLLKVHTLAVIECIGPSSISDDEIREILKSLPSDCRLTALFDSCHSGTVLDLSYVYDCRGQRERAVTPLVLDSISADVICWSGAKDDQKGADTSQGGVMTRAFIKAFEEKPNQSYKQLLHSIRMSIDYKYYNQIPQLGSSRKIDPDMEFTF</sequence>
<dbReference type="SUPFAM" id="SSF52129">
    <property type="entry name" value="Caspase-like"/>
    <property type="match status" value="1"/>
</dbReference>
<evidence type="ECO:0000259" key="5">
    <source>
        <dbReference type="Pfam" id="PF00656"/>
    </source>
</evidence>
<organism evidence="6 7">
    <name type="scientific">Armillaria solidipes</name>
    <dbReference type="NCBI Taxonomy" id="1076256"/>
    <lineage>
        <taxon>Eukaryota</taxon>
        <taxon>Fungi</taxon>
        <taxon>Dikarya</taxon>
        <taxon>Basidiomycota</taxon>
        <taxon>Agaricomycotina</taxon>
        <taxon>Agaricomycetes</taxon>
        <taxon>Agaricomycetidae</taxon>
        <taxon>Agaricales</taxon>
        <taxon>Marasmiineae</taxon>
        <taxon>Physalacriaceae</taxon>
        <taxon>Armillaria</taxon>
    </lineage>
</organism>
<dbReference type="InterPro" id="IPR011600">
    <property type="entry name" value="Pept_C14_caspase"/>
</dbReference>
<keyword evidence="3" id="KW-0788">Thiol protease</keyword>
<evidence type="ECO:0000256" key="2">
    <source>
        <dbReference type="ARBA" id="ARBA00022703"/>
    </source>
</evidence>
<comment type="similarity">
    <text evidence="1">Belongs to the peptidase C14B family.</text>
</comment>
<dbReference type="AlphaFoldDB" id="A0A2H3B374"/>
<dbReference type="InterPro" id="IPR050452">
    <property type="entry name" value="Metacaspase"/>
</dbReference>
<keyword evidence="3" id="KW-0645">Protease</keyword>
<dbReference type="PANTHER" id="PTHR48104:SF30">
    <property type="entry name" value="METACASPASE-1"/>
    <property type="match status" value="1"/>
</dbReference>
<feature type="domain" description="Peptidase C14 caspase" evidence="5">
    <location>
        <begin position="113"/>
        <end position="365"/>
    </location>
</feature>
<dbReference type="GO" id="GO:0004197">
    <property type="term" value="F:cysteine-type endopeptidase activity"/>
    <property type="evidence" value="ECO:0007669"/>
    <property type="project" value="InterPro"/>
</dbReference>
<gene>
    <name evidence="6" type="ORF">ARMSODRAFT_1010211</name>
</gene>
<dbReference type="GO" id="GO:0005737">
    <property type="term" value="C:cytoplasm"/>
    <property type="evidence" value="ECO:0007669"/>
    <property type="project" value="TreeGrafter"/>
</dbReference>
<feature type="compositionally biased region" description="Polar residues" evidence="4">
    <location>
        <begin position="89"/>
        <end position="100"/>
    </location>
</feature>
<dbReference type="GO" id="GO:0006915">
    <property type="term" value="P:apoptotic process"/>
    <property type="evidence" value="ECO:0007669"/>
    <property type="project" value="UniProtKB-KW"/>
</dbReference>
<dbReference type="PANTHER" id="PTHR48104">
    <property type="entry name" value="METACASPASE-4"/>
    <property type="match status" value="1"/>
</dbReference>
<evidence type="ECO:0000256" key="3">
    <source>
        <dbReference type="ARBA" id="ARBA00022807"/>
    </source>
</evidence>
<evidence type="ECO:0000313" key="6">
    <source>
        <dbReference type="EMBL" id="PBK58293.1"/>
    </source>
</evidence>
<dbReference type="Gene3D" id="3.40.50.12660">
    <property type="match status" value="1"/>
</dbReference>
<keyword evidence="2" id="KW-0053">Apoptosis</keyword>
<reference evidence="7" key="1">
    <citation type="journal article" date="2017" name="Nat. Ecol. Evol.">
        <title>Genome expansion and lineage-specific genetic innovations in the forest pathogenic fungi Armillaria.</title>
        <authorList>
            <person name="Sipos G."/>
            <person name="Prasanna A.N."/>
            <person name="Walter M.C."/>
            <person name="O'Connor E."/>
            <person name="Balint B."/>
            <person name="Krizsan K."/>
            <person name="Kiss B."/>
            <person name="Hess J."/>
            <person name="Varga T."/>
            <person name="Slot J."/>
            <person name="Riley R."/>
            <person name="Boka B."/>
            <person name="Rigling D."/>
            <person name="Barry K."/>
            <person name="Lee J."/>
            <person name="Mihaltcheva S."/>
            <person name="LaButti K."/>
            <person name="Lipzen A."/>
            <person name="Waldron R."/>
            <person name="Moloney N.M."/>
            <person name="Sperisen C."/>
            <person name="Kredics L."/>
            <person name="Vagvoelgyi C."/>
            <person name="Patrignani A."/>
            <person name="Fitzpatrick D."/>
            <person name="Nagy I."/>
            <person name="Doyle S."/>
            <person name="Anderson J.B."/>
            <person name="Grigoriev I.V."/>
            <person name="Gueldener U."/>
            <person name="Muensterkoetter M."/>
            <person name="Nagy L.G."/>
        </authorList>
    </citation>
    <scope>NUCLEOTIDE SEQUENCE [LARGE SCALE GENOMIC DNA]</scope>
    <source>
        <strain evidence="7">28-4</strain>
    </source>
</reference>